<gene>
    <name evidence="1" type="ORF">ADUPG1_001392</name>
</gene>
<name>A0ABQ5KFG1_9EUKA</name>
<comment type="caution">
    <text evidence="1">The sequence shown here is derived from an EMBL/GenBank/DDBJ whole genome shotgun (WGS) entry which is preliminary data.</text>
</comment>
<protein>
    <submittedName>
        <fullName evidence="1">Uncharacterized protein</fullName>
    </submittedName>
</protein>
<dbReference type="EMBL" id="BQXS01001126">
    <property type="protein sequence ID" value="GKT30129.1"/>
    <property type="molecule type" value="Genomic_DNA"/>
</dbReference>
<evidence type="ECO:0000313" key="2">
    <source>
        <dbReference type="Proteomes" id="UP001057375"/>
    </source>
</evidence>
<sequence>MLLAGDFDDILDNCEALDMSPARKRVPMTSVFEKTDWKNAKETFSSFSSKQGLSGHVLSSRRKFDCIFDHHFDKVDKFYLCRHCWSREFPSPMPPLRIETKPVSYHHYNFRKFQTDFITLGARAFDKAIKYIRFLYRFDHKTLSRNSTSFDSFLKKRVRDTPPESYLQISLKLGQGISLNHRRESTSLHSYAISPVKRGISPVNNENVTKIVSPHSDKPQVVDFLADPDHQIPVSETSLQSKEKTTRIAEKSFQRILPSKQEEYDDMAQCTLMESHTLHPDPCLFKEENIKEIPDGHQCCCEIL</sequence>
<dbReference type="Proteomes" id="UP001057375">
    <property type="component" value="Unassembled WGS sequence"/>
</dbReference>
<keyword evidence="2" id="KW-1185">Reference proteome</keyword>
<accession>A0ABQ5KFG1</accession>
<evidence type="ECO:0000313" key="1">
    <source>
        <dbReference type="EMBL" id="GKT30129.1"/>
    </source>
</evidence>
<organism evidence="1 2">
    <name type="scientific">Aduncisulcus paluster</name>
    <dbReference type="NCBI Taxonomy" id="2918883"/>
    <lineage>
        <taxon>Eukaryota</taxon>
        <taxon>Metamonada</taxon>
        <taxon>Carpediemonas-like organisms</taxon>
        <taxon>Aduncisulcus</taxon>
    </lineage>
</organism>
<reference evidence="1" key="1">
    <citation type="submission" date="2022-03" db="EMBL/GenBank/DDBJ databases">
        <title>Draft genome sequence of Aduncisulcus paluster, a free-living microaerophilic Fornicata.</title>
        <authorList>
            <person name="Yuyama I."/>
            <person name="Kume K."/>
            <person name="Tamura T."/>
            <person name="Inagaki Y."/>
            <person name="Hashimoto T."/>
        </authorList>
    </citation>
    <scope>NUCLEOTIDE SEQUENCE</scope>
    <source>
        <strain evidence="1">NY0171</strain>
    </source>
</reference>
<proteinExistence type="predicted"/>